<gene>
    <name evidence="1" type="ORF">CR513_25930</name>
</gene>
<dbReference type="OrthoDB" id="1748863at2759"/>
<evidence type="ECO:0008006" key="3">
    <source>
        <dbReference type="Google" id="ProtNLM"/>
    </source>
</evidence>
<accession>A0A371GN60</accession>
<proteinExistence type="predicted"/>
<sequence length="112" mass="12911">MKASIRFRGQILLMDPLPQNQCEIGQDSSLVDLQLAYVVQSCQGSKQKYLKRDHPLCSYYGFLGHIKDKCFIFHGYLLENKKIKSSHLTNMMNLIVGNSQDIESSDFLDFIY</sequence>
<evidence type="ECO:0000313" key="2">
    <source>
        <dbReference type="Proteomes" id="UP000257109"/>
    </source>
</evidence>
<comment type="caution">
    <text evidence="1">The sequence shown here is derived from an EMBL/GenBank/DDBJ whole genome shotgun (WGS) entry which is preliminary data.</text>
</comment>
<feature type="non-terminal residue" evidence="1">
    <location>
        <position position="1"/>
    </location>
</feature>
<dbReference type="AlphaFoldDB" id="A0A371GN60"/>
<name>A0A371GN60_MUCPR</name>
<dbReference type="EMBL" id="QJKJ01004974">
    <property type="protein sequence ID" value="RDX92005.1"/>
    <property type="molecule type" value="Genomic_DNA"/>
</dbReference>
<evidence type="ECO:0000313" key="1">
    <source>
        <dbReference type="EMBL" id="RDX92005.1"/>
    </source>
</evidence>
<keyword evidence="2" id="KW-1185">Reference proteome</keyword>
<protein>
    <recommendedName>
        <fullName evidence="3">Mitochondrial protein</fullName>
    </recommendedName>
</protein>
<organism evidence="1 2">
    <name type="scientific">Mucuna pruriens</name>
    <name type="common">Velvet bean</name>
    <name type="synonym">Dolichos pruriens</name>
    <dbReference type="NCBI Taxonomy" id="157652"/>
    <lineage>
        <taxon>Eukaryota</taxon>
        <taxon>Viridiplantae</taxon>
        <taxon>Streptophyta</taxon>
        <taxon>Embryophyta</taxon>
        <taxon>Tracheophyta</taxon>
        <taxon>Spermatophyta</taxon>
        <taxon>Magnoliopsida</taxon>
        <taxon>eudicotyledons</taxon>
        <taxon>Gunneridae</taxon>
        <taxon>Pentapetalae</taxon>
        <taxon>rosids</taxon>
        <taxon>fabids</taxon>
        <taxon>Fabales</taxon>
        <taxon>Fabaceae</taxon>
        <taxon>Papilionoideae</taxon>
        <taxon>50 kb inversion clade</taxon>
        <taxon>NPAAA clade</taxon>
        <taxon>indigoferoid/millettioid clade</taxon>
        <taxon>Phaseoleae</taxon>
        <taxon>Mucuna</taxon>
    </lineage>
</organism>
<reference evidence="1" key="1">
    <citation type="submission" date="2018-05" db="EMBL/GenBank/DDBJ databases">
        <title>Draft genome of Mucuna pruriens seed.</title>
        <authorList>
            <person name="Nnadi N.E."/>
            <person name="Vos R."/>
            <person name="Hasami M.H."/>
            <person name="Devisetty U.K."/>
            <person name="Aguiy J.C."/>
        </authorList>
    </citation>
    <scope>NUCLEOTIDE SEQUENCE [LARGE SCALE GENOMIC DNA]</scope>
    <source>
        <strain evidence="1">JCA_2017</strain>
    </source>
</reference>
<dbReference type="Proteomes" id="UP000257109">
    <property type="component" value="Unassembled WGS sequence"/>
</dbReference>